<accession>A0A9D9N5H5</accession>
<feature type="domain" description="Glycosyl transferase family 1" evidence="1">
    <location>
        <begin position="188"/>
        <end position="358"/>
    </location>
</feature>
<dbReference type="Pfam" id="PF00534">
    <property type="entry name" value="Glycos_transf_1"/>
    <property type="match status" value="1"/>
</dbReference>
<dbReference type="InterPro" id="IPR001296">
    <property type="entry name" value="Glyco_trans_1"/>
</dbReference>
<organism evidence="3 4">
    <name type="scientific">Candidatus Gallipaludibacter merdavium</name>
    <dbReference type="NCBI Taxonomy" id="2840839"/>
    <lineage>
        <taxon>Bacteria</taxon>
        <taxon>Pseudomonadati</taxon>
        <taxon>Bacteroidota</taxon>
        <taxon>Bacteroidia</taxon>
        <taxon>Bacteroidales</taxon>
        <taxon>Candidatus Gallipaludibacter</taxon>
    </lineage>
</organism>
<sequence length="383" mass="44169">MKIIFIGPAHPYRGGIAAFSERLAHEFQAQGHDVEIETFTLQYPSFLFPGTTQYTDAPAPQDLRIQRSVHSCNPFNWIQVGRKIAKRKADMVIIMFWHPFMAPCLGTISRIIRRNKTTKVMAAIHNFMPHERQLGDKLFASYLTHSVDGFVAMSKSVLKDIELFDRENKPKEFAPHPLYDNFGTSVSREESMKHLGLDPSKHYMLFFGFIRDYKGLDLLMEAFADPRFKEKDIYLMVTGEFYNNRDKYMELEKQLGLNGRIVWKSEFVADEEVKYYFNAADIVVQPYKSATQSGVTQIAYHFEKPMLVTNVGGLTEIVPQGKVGYVTEVNSKSIADALIDFYQNNKAKTFAEHLKEEKKKYSWSNMVNAFIKAYQASKEKNRK</sequence>
<dbReference type="PANTHER" id="PTHR12526:SF634">
    <property type="entry name" value="BLL3361 PROTEIN"/>
    <property type="match status" value="1"/>
</dbReference>
<dbReference type="PANTHER" id="PTHR12526">
    <property type="entry name" value="GLYCOSYLTRANSFERASE"/>
    <property type="match status" value="1"/>
</dbReference>
<protein>
    <submittedName>
        <fullName evidence="3">Glycosyltransferase</fullName>
    </submittedName>
</protein>
<comment type="caution">
    <text evidence="3">The sequence shown here is derived from an EMBL/GenBank/DDBJ whole genome shotgun (WGS) entry which is preliminary data.</text>
</comment>
<gene>
    <name evidence="3" type="ORF">IAA73_12205</name>
</gene>
<dbReference type="GO" id="GO:0016757">
    <property type="term" value="F:glycosyltransferase activity"/>
    <property type="evidence" value="ECO:0007669"/>
    <property type="project" value="InterPro"/>
</dbReference>
<dbReference type="Pfam" id="PF13439">
    <property type="entry name" value="Glyco_transf_4"/>
    <property type="match status" value="1"/>
</dbReference>
<feature type="domain" description="Glycosyltransferase subfamily 4-like N-terminal" evidence="2">
    <location>
        <begin position="14"/>
        <end position="162"/>
    </location>
</feature>
<reference evidence="3" key="2">
    <citation type="journal article" date="2021" name="PeerJ">
        <title>Extensive microbial diversity within the chicken gut microbiome revealed by metagenomics and culture.</title>
        <authorList>
            <person name="Gilroy R."/>
            <person name="Ravi A."/>
            <person name="Getino M."/>
            <person name="Pursley I."/>
            <person name="Horton D.L."/>
            <person name="Alikhan N.F."/>
            <person name="Baker D."/>
            <person name="Gharbi K."/>
            <person name="Hall N."/>
            <person name="Watson M."/>
            <person name="Adriaenssens E.M."/>
            <person name="Foster-Nyarko E."/>
            <person name="Jarju S."/>
            <person name="Secka A."/>
            <person name="Antonio M."/>
            <person name="Oren A."/>
            <person name="Chaudhuri R.R."/>
            <person name="La Ragione R."/>
            <person name="Hildebrand F."/>
            <person name="Pallen M.J."/>
        </authorList>
    </citation>
    <scope>NUCLEOTIDE SEQUENCE</scope>
    <source>
        <strain evidence="3">G3-3990</strain>
    </source>
</reference>
<evidence type="ECO:0000313" key="3">
    <source>
        <dbReference type="EMBL" id="MBO8461072.1"/>
    </source>
</evidence>
<name>A0A9D9N5H5_9BACT</name>
<evidence type="ECO:0000259" key="2">
    <source>
        <dbReference type="Pfam" id="PF13439"/>
    </source>
</evidence>
<dbReference type="SUPFAM" id="SSF53756">
    <property type="entry name" value="UDP-Glycosyltransferase/glycogen phosphorylase"/>
    <property type="match status" value="1"/>
</dbReference>
<evidence type="ECO:0000259" key="1">
    <source>
        <dbReference type="Pfam" id="PF00534"/>
    </source>
</evidence>
<dbReference type="InterPro" id="IPR028098">
    <property type="entry name" value="Glyco_trans_4-like_N"/>
</dbReference>
<reference evidence="3" key="1">
    <citation type="submission" date="2020-10" db="EMBL/GenBank/DDBJ databases">
        <authorList>
            <person name="Gilroy R."/>
        </authorList>
    </citation>
    <scope>NUCLEOTIDE SEQUENCE</scope>
    <source>
        <strain evidence="3">G3-3990</strain>
    </source>
</reference>
<dbReference type="Proteomes" id="UP000823641">
    <property type="component" value="Unassembled WGS sequence"/>
</dbReference>
<proteinExistence type="predicted"/>
<dbReference type="Gene3D" id="3.40.50.2000">
    <property type="entry name" value="Glycogen Phosphorylase B"/>
    <property type="match status" value="2"/>
</dbReference>
<dbReference type="AlphaFoldDB" id="A0A9D9N5H5"/>
<evidence type="ECO:0000313" key="4">
    <source>
        <dbReference type="Proteomes" id="UP000823641"/>
    </source>
</evidence>
<dbReference type="EMBL" id="JADIMG010000111">
    <property type="protein sequence ID" value="MBO8461072.1"/>
    <property type="molecule type" value="Genomic_DNA"/>
</dbReference>